<evidence type="ECO:0000313" key="3">
    <source>
        <dbReference type="Proteomes" id="UP000054248"/>
    </source>
</evidence>
<reference evidence="2 3" key="1">
    <citation type="submission" date="2014-04" db="EMBL/GenBank/DDBJ databases">
        <authorList>
            <consortium name="DOE Joint Genome Institute"/>
            <person name="Kuo A."/>
            <person name="Girlanda M."/>
            <person name="Perotto S."/>
            <person name="Kohler A."/>
            <person name="Nagy L.G."/>
            <person name="Floudas D."/>
            <person name="Copeland A."/>
            <person name="Barry K.W."/>
            <person name="Cichocki N."/>
            <person name="Veneault-Fourrey C."/>
            <person name="LaButti K."/>
            <person name="Lindquist E.A."/>
            <person name="Lipzen A."/>
            <person name="Lundell T."/>
            <person name="Morin E."/>
            <person name="Murat C."/>
            <person name="Sun H."/>
            <person name="Tunlid A."/>
            <person name="Henrissat B."/>
            <person name="Grigoriev I.V."/>
            <person name="Hibbett D.S."/>
            <person name="Martin F."/>
            <person name="Nordberg H.P."/>
            <person name="Cantor M.N."/>
            <person name="Hua S.X."/>
        </authorList>
    </citation>
    <scope>NUCLEOTIDE SEQUENCE [LARGE SCALE GENOMIC DNA]</scope>
    <source>
        <strain evidence="2 3">MUT 4182</strain>
    </source>
</reference>
<feature type="domain" description="Thiaminase-2/PQQC" evidence="1">
    <location>
        <begin position="77"/>
        <end position="242"/>
    </location>
</feature>
<dbReference type="HOGENOM" id="CLU_897691_0_0_1"/>
<gene>
    <name evidence="2" type="ORF">M407DRAFT_25228</name>
</gene>
<dbReference type="GO" id="GO:0006772">
    <property type="term" value="P:thiamine metabolic process"/>
    <property type="evidence" value="ECO:0007669"/>
    <property type="project" value="UniProtKB-ARBA"/>
</dbReference>
<dbReference type="Gene3D" id="1.20.910.10">
    <property type="entry name" value="Heme oxygenase-like"/>
    <property type="match status" value="1"/>
</dbReference>
<name>A0A0C3QHX0_9AGAM</name>
<proteinExistence type="predicted"/>
<sequence length="310" mass="36260">MPPNRDSDLDARSEPELAFKHHHATSLKTLPPRVFECALLFDHLALEDHGPAPTLSVNDPSTDEPWLNPVDDLLKKNASLWTMYIRNEFCRKMAVSKIPIDPQFRAYAIQDYVFLWEYVRQVAVRTVAAPTIPELAEHPKEIYKAYGCAIDWKKTCIDHLNIEESDIEGAKAVKPVKDYLDWMMELGQEGTWLDLHVLILPCLQGYYDIARLIEEEVQEPLNRKFYEYWVKPNIKDTSAKRLREFFGKNISWYYQPDNLRRSAYIFSKTIVLEMRILAYFLGLPLPDLPDRVQNLEVCDTRSETDDRRPR</sequence>
<dbReference type="CDD" id="cd19359">
    <property type="entry name" value="TenA_C_Bt3146-like"/>
    <property type="match status" value="1"/>
</dbReference>
<keyword evidence="3" id="KW-1185">Reference proteome</keyword>
<accession>A0A0C3QHX0</accession>
<evidence type="ECO:0000313" key="2">
    <source>
        <dbReference type="EMBL" id="KIO25429.1"/>
    </source>
</evidence>
<dbReference type="SUPFAM" id="SSF48613">
    <property type="entry name" value="Heme oxygenase-like"/>
    <property type="match status" value="1"/>
</dbReference>
<protein>
    <recommendedName>
        <fullName evidence="1">Thiaminase-2/PQQC domain-containing protein</fullName>
    </recommendedName>
</protein>
<organism evidence="2 3">
    <name type="scientific">Tulasnella calospora MUT 4182</name>
    <dbReference type="NCBI Taxonomy" id="1051891"/>
    <lineage>
        <taxon>Eukaryota</taxon>
        <taxon>Fungi</taxon>
        <taxon>Dikarya</taxon>
        <taxon>Basidiomycota</taxon>
        <taxon>Agaricomycotina</taxon>
        <taxon>Agaricomycetes</taxon>
        <taxon>Cantharellales</taxon>
        <taxon>Tulasnellaceae</taxon>
        <taxon>Tulasnella</taxon>
    </lineage>
</organism>
<dbReference type="OrthoDB" id="3051059at2759"/>
<dbReference type="EMBL" id="KN823042">
    <property type="protein sequence ID" value="KIO25429.1"/>
    <property type="molecule type" value="Genomic_DNA"/>
</dbReference>
<dbReference type="AlphaFoldDB" id="A0A0C3QHX0"/>
<dbReference type="STRING" id="1051891.A0A0C3QHX0"/>
<evidence type="ECO:0000259" key="1">
    <source>
        <dbReference type="Pfam" id="PF03070"/>
    </source>
</evidence>
<reference evidence="3" key="2">
    <citation type="submission" date="2015-01" db="EMBL/GenBank/DDBJ databases">
        <title>Evolutionary Origins and Diversification of the Mycorrhizal Mutualists.</title>
        <authorList>
            <consortium name="DOE Joint Genome Institute"/>
            <consortium name="Mycorrhizal Genomics Consortium"/>
            <person name="Kohler A."/>
            <person name="Kuo A."/>
            <person name="Nagy L.G."/>
            <person name="Floudas D."/>
            <person name="Copeland A."/>
            <person name="Barry K.W."/>
            <person name="Cichocki N."/>
            <person name="Veneault-Fourrey C."/>
            <person name="LaButti K."/>
            <person name="Lindquist E.A."/>
            <person name="Lipzen A."/>
            <person name="Lundell T."/>
            <person name="Morin E."/>
            <person name="Murat C."/>
            <person name="Riley R."/>
            <person name="Ohm R."/>
            <person name="Sun H."/>
            <person name="Tunlid A."/>
            <person name="Henrissat B."/>
            <person name="Grigoriev I.V."/>
            <person name="Hibbett D.S."/>
            <person name="Martin F."/>
        </authorList>
    </citation>
    <scope>NUCLEOTIDE SEQUENCE [LARGE SCALE GENOMIC DNA]</scope>
    <source>
        <strain evidence="3">MUT 4182</strain>
    </source>
</reference>
<dbReference type="Pfam" id="PF03070">
    <property type="entry name" value="TENA_THI-4"/>
    <property type="match status" value="1"/>
</dbReference>
<dbReference type="InterPro" id="IPR004305">
    <property type="entry name" value="Thiaminase-2/PQQC"/>
</dbReference>
<dbReference type="Proteomes" id="UP000054248">
    <property type="component" value="Unassembled WGS sequence"/>
</dbReference>
<dbReference type="InterPro" id="IPR016084">
    <property type="entry name" value="Haem_Oase-like_multi-hlx"/>
</dbReference>